<feature type="transmembrane region" description="Helical" evidence="1">
    <location>
        <begin position="12"/>
        <end position="31"/>
    </location>
</feature>
<organism evidence="2 3">
    <name type="scientific">Mobiluncus mulieris ATCC 35239</name>
    <dbReference type="NCBI Taxonomy" id="871571"/>
    <lineage>
        <taxon>Bacteria</taxon>
        <taxon>Bacillati</taxon>
        <taxon>Actinomycetota</taxon>
        <taxon>Actinomycetes</taxon>
        <taxon>Actinomycetales</taxon>
        <taxon>Actinomycetaceae</taxon>
        <taxon>Mobiluncus</taxon>
    </lineage>
</organism>
<name>E0QN79_9ACTO</name>
<evidence type="ECO:0000313" key="2">
    <source>
        <dbReference type="EMBL" id="EFM47031.1"/>
    </source>
</evidence>
<keyword evidence="3" id="KW-1185">Reference proteome</keyword>
<dbReference type="EMBL" id="AEET01000011">
    <property type="protein sequence ID" value="EFM47031.1"/>
    <property type="molecule type" value="Genomic_DNA"/>
</dbReference>
<comment type="caution">
    <text evidence="2">The sequence shown here is derived from an EMBL/GenBank/DDBJ whole genome shotgun (WGS) entry which is preliminary data.</text>
</comment>
<dbReference type="HOGENOM" id="CLU_3119919_0_0_11"/>
<dbReference type="Proteomes" id="UP000003045">
    <property type="component" value="Unassembled WGS sequence"/>
</dbReference>
<evidence type="ECO:0000313" key="3">
    <source>
        <dbReference type="Proteomes" id="UP000003045"/>
    </source>
</evidence>
<sequence>MIHNPHDATFRVVLLVVYVRFITRLAIAAGGNGFRNFVLRFVSACVSLFC</sequence>
<evidence type="ECO:0000256" key="1">
    <source>
        <dbReference type="SAM" id="Phobius"/>
    </source>
</evidence>
<reference evidence="2" key="1">
    <citation type="submission" date="2010-08" db="EMBL/GenBank/DDBJ databases">
        <authorList>
            <person name="Muzny D."/>
            <person name="Qin X."/>
            <person name="Deng J."/>
            <person name="Jiang H."/>
            <person name="Liu Y."/>
            <person name="Qu J."/>
            <person name="Song X.-Z."/>
            <person name="Zhang L."/>
            <person name="Thornton R."/>
            <person name="Coyle M."/>
            <person name="Francisco L."/>
            <person name="Jackson L."/>
            <person name="Javaid M."/>
            <person name="Korchina V."/>
            <person name="Kovar C."/>
            <person name="Mata R."/>
            <person name="Mathew T."/>
            <person name="Ngo R."/>
            <person name="Nguyen L."/>
            <person name="Nguyen N."/>
            <person name="Okwuonu G."/>
            <person name="Ongeri F."/>
            <person name="Pham C."/>
            <person name="Simmons D."/>
            <person name="Wilczek-Boney K."/>
            <person name="Hale W."/>
            <person name="Jakkamsetti A."/>
            <person name="Pham P."/>
            <person name="Ruth R."/>
            <person name="San Lucas F."/>
            <person name="Warren J."/>
            <person name="Zhang J."/>
            <person name="Zhao Z."/>
            <person name="Zhou C."/>
            <person name="Zhu D."/>
            <person name="Lee S."/>
            <person name="Bess C."/>
            <person name="Blankenburg K."/>
            <person name="Forbes L."/>
            <person name="Fu Q."/>
            <person name="Gubbala S."/>
            <person name="Hirani K."/>
            <person name="Jayaseelan J.C."/>
            <person name="Lara F."/>
            <person name="Munidasa M."/>
            <person name="Palculict T."/>
            <person name="Patil S."/>
            <person name="Pu L.-L."/>
            <person name="Saada N."/>
            <person name="Tang L."/>
            <person name="Weissenberger G."/>
            <person name="Zhu Y."/>
            <person name="Hemphill L."/>
            <person name="Shang Y."/>
            <person name="Youmans B."/>
            <person name="Ayvaz T."/>
            <person name="Ross M."/>
            <person name="Santibanez J."/>
            <person name="Aqrawi P."/>
            <person name="Gross S."/>
            <person name="Joshi V."/>
            <person name="Fowler G."/>
            <person name="Nazareth L."/>
            <person name="Reid J."/>
            <person name="Worley K."/>
            <person name="Petrosino J."/>
            <person name="Highlander S."/>
            <person name="Gibbs R."/>
        </authorList>
    </citation>
    <scope>NUCLEOTIDE SEQUENCE [LARGE SCALE GENOMIC DNA]</scope>
    <source>
        <strain evidence="2">ATCC 35239</strain>
    </source>
</reference>
<gene>
    <name evidence="2" type="ORF">HMPREF0580_0343</name>
</gene>
<proteinExistence type="predicted"/>
<dbReference type="AlphaFoldDB" id="E0QN79"/>
<keyword evidence="1" id="KW-0472">Membrane</keyword>
<protein>
    <submittedName>
        <fullName evidence="2">Uncharacterized protein</fullName>
    </submittedName>
</protein>
<keyword evidence="1" id="KW-0812">Transmembrane</keyword>
<accession>E0QN79</accession>
<keyword evidence="1" id="KW-1133">Transmembrane helix</keyword>